<organism evidence="2 3">
    <name type="scientific">Oikopleura dioica</name>
    <name type="common">Tunicate</name>
    <dbReference type="NCBI Taxonomy" id="34765"/>
    <lineage>
        <taxon>Eukaryota</taxon>
        <taxon>Metazoa</taxon>
        <taxon>Chordata</taxon>
        <taxon>Tunicata</taxon>
        <taxon>Appendicularia</taxon>
        <taxon>Copelata</taxon>
        <taxon>Oikopleuridae</taxon>
        <taxon>Oikopleura</taxon>
    </lineage>
</organism>
<feature type="compositionally biased region" description="Basic and acidic residues" evidence="1">
    <location>
        <begin position="369"/>
        <end position="378"/>
    </location>
</feature>
<gene>
    <name evidence="2" type="ORF">GSOID_T00004619001</name>
</gene>
<feature type="compositionally biased region" description="Basic and acidic residues" evidence="1">
    <location>
        <begin position="401"/>
        <end position="417"/>
    </location>
</feature>
<dbReference type="AlphaFoldDB" id="E4XUC2"/>
<feature type="compositionally biased region" description="Acidic residues" evidence="1">
    <location>
        <begin position="600"/>
        <end position="628"/>
    </location>
</feature>
<dbReference type="InParanoid" id="E4XUC2"/>
<feature type="compositionally biased region" description="Acidic residues" evidence="1">
    <location>
        <begin position="259"/>
        <end position="277"/>
    </location>
</feature>
<evidence type="ECO:0000313" key="2">
    <source>
        <dbReference type="EMBL" id="CBY13319.1"/>
    </source>
</evidence>
<evidence type="ECO:0000313" key="3">
    <source>
        <dbReference type="Proteomes" id="UP000001307"/>
    </source>
</evidence>
<feature type="region of interest" description="Disordered" evidence="1">
    <location>
        <begin position="241"/>
        <end position="692"/>
    </location>
</feature>
<proteinExistence type="predicted"/>
<feature type="compositionally biased region" description="Basic and acidic residues" evidence="1">
    <location>
        <begin position="576"/>
        <end position="590"/>
    </location>
</feature>
<feature type="compositionally biased region" description="Acidic residues" evidence="1">
    <location>
        <begin position="335"/>
        <end position="357"/>
    </location>
</feature>
<dbReference type="Proteomes" id="UP000001307">
    <property type="component" value="Unassembled WGS sequence"/>
</dbReference>
<keyword evidence="3" id="KW-1185">Reference proteome</keyword>
<feature type="compositionally biased region" description="Acidic residues" evidence="1">
    <location>
        <begin position="425"/>
        <end position="439"/>
    </location>
</feature>
<sequence length="772" mass="87069">MKEMIYFGLARAIERKTYSLETYLFVLNKYPIAMEMISDLTVFECVLTMMNNPPDLTSDSTADALENLHKFRKVLKRIGRPLDTVSKWINIFRLMASDPLQDLLYMNCSVVEEIFERFQADESVSDLFISQREIFEDQDYWKSVASLLVAIDGDYERSLNVEDQEVLPEVSMSLPKLEMTELENVDEEGWNEEDSDLDLPSDDDDIIAEGEQEIITSNLSDEKTDNSADSVENAALDVEVDQNVDQNEEDNDTAVNNCEENDLDLPADEDEKLDVEEQFASSDQNKIDANEQFKEDSTENQEKNLEEKSLDEEVDANEEHQNFSTECEPSKTVSDDDEEAGWNDGEESDLDLPDENENLPIGEINISEESSKESRDEWSDVNLIPKIVQSDDEEVKSNVFDSHDSKVEVVDNEKSEVSSENTGWDNEESDLEIPSDSVDDSQATIPEISHQSTPDEISKEPHVSSDSIQTELEGLIETRALSEQEPDATIEKDDKPNEPIIDSVPHVECTLSDTSSNDGWDQEESDLELPSDDDQDAEESTTDAKSDESKIQEDKKDEKLSGWNNHYESTFDLASDDAKIEDAGAEDKSGEIVPGKPETTENDAEENEGWQNDDESDLDLPSDLEEDKIDLQSQSPDGWGDESDLDLGSEEPSSPAQVESIVQSPEPEGWNQESDIDLESDKQSDNGGWEDEDLDLVDDYNPLEALLNRYHVALRNPESEKDIKGLISALRNKGEFQKASVLILRLRNTHPAFLNLSALRAADIWEKDMDFS</sequence>
<feature type="compositionally biased region" description="Basic and acidic residues" evidence="1">
    <location>
        <begin position="542"/>
        <end position="560"/>
    </location>
</feature>
<feature type="compositionally biased region" description="Polar residues" evidence="1">
    <location>
        <begin position="651"/>
        <end position="663"/>
    </location>
</feature>
<evidence type="ECO:0000256" key="1">
    <source>
        <dbReference type="SAM" id="MobiDB-lite"/>
    </source>
</evidence>
<dbReference type="EMBL" id="FN653176">
    <property type="protein sequence ID" value="CBY13319.1"/>
    <property type="molecule type" value="Genomic_DNA"/>
</dbReference>
<name>E4XUC2_OIKDI</name>
<reference evidence="2 3" key="1">
    <citation type="journal article" date="2010" name="Science">
        <title>Plasticity of animal genome architecture unmasked by rapid evolution of a pelagic tunicate.</title>
        <authorList>
            <person name="Denoeud F."/>
            <person name="Henriet S."/>
            <person name="Mungpakdee S."/>
            <person name="Aury J.M."/>
            <person name="Da Silva C."/>
            <person name="Brinkmann H."/>
            <person name="Mikhaleva J."/>
            <person name="Olsen L.C."/>
            <person name="Jubin C."/>
            <person name="Canestro C."/>
            <person name="Bouquet J.M."/>
            <person name="Danks G."/>
            <person name="Poulain J."/>
            <person name="Campsteijn C."/>
            <person name="Adamski M."/>
            <person name="Cross I."/>
            <person name="Yadetie F."/>
            <person name="Muffato M."/>
            <person name="Louis A."/>
            <person name="Butcher S."/>
            <person name="Tsagkogeorga G."/>
            <person name="Konrad A."/>
            <person name="Singh S."/>
            <person name="Jensen M.F."/>
            <person name="Cong E.H."/>
            <person name="Eikeseth-Otteraa H."/>
            <person name="Noel B."/>
            <person name="Anthouard V."/>
            <person name="Porcel B.M."/>
            <person name="Kachouri-Lafond R."/>
            <person name="Nishino A."/>
            <person name="Ugolini M."/>
            <person name="Chourrout P."/>
            <person name="Nishida H."/>
            <person name="Aasland R."/>
            <person name="Huzurbazar S."/>
            <person name="Westhof E."/>
            <person name="Delsuc F."/>
            <person name="Lehrach H."/>
            <person name="Reinhardt R."/>
            <person name="Weissenbach J."/>
            <person name="Roy S.W."/>
            <person name="Artiguenave F."/>
            <person name="Postlethwait J.H."/>
            <person name="Manak J.R."/>
            <person name="Thompson E.M."/>
            <person name="Jaillon O."/>
            <person name="Du Pasquier L."/>
            <person name="Boudinot P."/>
            <person name="Liberles D.A."/>
            <person name="Volff J.N."/>
            <person name="Philippe H."/>
            <person name="Lenhard B."/>
            <person name="Roest Crollius H."/>
            <person name="Wincker P."/>
            <person name="Chourrout D."/>
        </authorList>
    </citation>
    <scope>NUCLEOTIDE SEQUENCE [LARGE SCALE GENOMIC DNA]</scope>
</reference>
<feature type="compositionally biased region" description="Polar residues" evidence="1">
    <location>
        <begin position="440"/>
        <end position="455"/>
    </location>
</feature>
<feature type="compositionally biased region" description="Acidic residues" evidence="1">
    <location>
        <begin position="520"/>
        <end position="541"/>
    </location>
</feature>
<feature type="compositionally biased region" description="Acidic residues" evidence="1">
    <location>
        <begin position="241"/>
        <end position="252"/>
    </location>
</feature>
<feature type="compositionally biased region" description="Basic and acidic residues" evidence="1">
    <location>
        <begin position="285"/>
        <end position="308"/>
    </location>
</feature>
<protein>
    <submittedName>
        <fullName evidence="2">Uncharacterized protein</fullName>
    </submittedName>
</protein>
<feature type="compositionally biased region" description="Acidic residues" evidence="1">
    <location>
        <begin position="639"/>
        <end position="649"/>
    </location>
</feature>
<accession>E4XUC2</accession>
<feature type="region of interest" description="Disordered" evidence="1">
    <location>
        <begin position="184"/>
        <end position="204"/>
    </location>
</feature>